<dbReference type="EMBL" id="POTQ01000001">
    <property type="protein sequence ID" value="PNV58877.1"/>
    <property type="molecule type" value="Genomic_DNA"/>
</dbReference>
<organism evidence="2 3">
    <name type="scientific">Limosilactobacillus fermentum</name>
    <name type="common">Lactobacillus fermentum</name>
    <dbReference type="NCBI Taxonomy" id="1613"/>
    <lineage>
        <taxon>Bacteria</taxon>
        <taxon>Bacillati</taxon>
        <taxon>Bacillota</taxon>
        <taxon>Bacilli</taxon>
        <taxon>Lactobacillales</taxon>
        <taxon>Lactobacillaceae</taxon>
        <taxon>Limosilactobacillus</taxon>
    </lineage>
</organism>
<evidence type="ECO:0000259" key="1">
    <source>
        <dbReference type="Pfam" id="PF13204"/>
    </source>
</evidence>
<accession>A0A2K2TLI5</accession>
<dbReference type="InterPro" id="IPR025277">
    <property type="entry name" value="Apiosidase-like_cat_dom"/>
</dbReference>
<proteinExistence type="predicted"/>
<sequence length="425" mass="48201">MMVMLTVKQQHLEKDGRPFFYLADTAWSALTNAELSDWEYYLTKRESQGFNVIQIDLLRQWDASPVAAKREPLAVTYTEQGYVYDYQQLNEDYFARAEKMIQMVVDHGMVPALVLLWANYVPGTWMKELIHNNPMPFDQLHPYVEAVTRRFQKYHPLYLVSGDVNFPDDDPKTLGEITRYYTKVLRVLRQTDPQALATFHINGESTNLPQRLLEGADFFAYQSGHGKPGQDTSFTIPQTMRSRGYTGPIINLEPCYELMPKFDATIKERFNRADVRKAAWQSLLAGANAGVTYGAHGIWSWHTVGAPFLYEHPYDWHEALQAPGADDFSFLKHLAERLNLAELVPQQDDLGAGVLVAKAGDKTIIYSALAKQVDLGALGLTKDSCHVTLVDLATHNFRHPIWSVDGRKIEPFGVTEDALLVCTPK</sequence>
<dbReference type="AlphaFoldDB" id="A0A2K2TLI5"/>
<evidence type="ECO:0000313" key="2">
    <source>
        <dbReference type="EMBL" id="PNV58877.1"/>
    </source>
</evidence>
<comment type="caution">
    <text evidence="2">The sequence shown here is derived from an EMBL/GenBank/DDBJ whole genome shotgun (WGS) entry which is preliminary data.</text>
</comment>
<gene>
    <name evidence="2" type="ORF">C1Y38_00985</name>
</gene>
<evidence type="ECO:0000313" key="3">
    <source>
        <dbReference type="Proteomes" id="UP000236514"/>
    </source>
</evidence>
<feature type="domain" description="Apiosidase-like catalytic" evidence="1">
    <location>
        <begin position="10"/>
        <end position="340"/>
    </location>
</feature>
<dbReference type="InterPro" id="IPR017853">
    <property type="entry name" value="GH"/>
</dbReference>
<dbReference type="Pfam" id="PF13204">
    <property type="entry name" value="Apiosidase"/>
    <property type="match status" value="1"/>
</dbReference>
<dbReference type="PANTHER" id="PTHR37836:SF3">
    <property type="entry name" value="ENDOGLUCANASE"/>
    <property type="match status" value="1"/>
</dbReference>
<name>A0A2K2TLI5_LIMFE</name>
<reference evidence="2 3" key="1">
    <citation type="submission" date="2018-01" db="EMBL/GenBank/DDBJ databases">
        <title>Draft genome sequence of the feruloyl esterase-producing strain Lactobacillus fermentum CRL 1446, isolated from artisanal goat milk cheese.</title>
        <authorList>
            <person name="Abeijon Mukdsi M.C."/>
            <person name="Saavedra L."/>
            <person name="Gauffin Cano M.P."/>
            <person name="Hebert E.M."/>
            <person name="Medina R.B."/>
        </authorList>
    </citation>
    <scope>NUCLEOTIDE SEQUENCE [LARGE SCALE GENOMIC DNA]</scope>
    <source>
        <strain evidence="2 3">CRL 1446</strain>
    </source>
</reference>
<dbReference type="Gene3D" id="3.20.20.80">
    <property type="entry name" value="Glycosidases"/>
    <property type="match status" value="1"/>
</dbReference>
<dbReference type="SUPFAM" id="SSF51445">
    <property type="entry name" value="(Trans)glycosidases"/>
    <property type="match status" value="1"/>
</dbReference>
<dbReference type="Proteomes" id="UP000236514">
    <property type="component" value="Unassembled WGS sequence"/>
</dbReference>
<dbReference type="PANTHER" id="PTHR37836">
    <property type="entry name" value="LMO1036 PROTEIN"/>
    <property type="match status" value="1"/>
</dbReference>
<protein>
    <submittedName>
        <fullName evidence="2">Beta-glucosidase</fullName>
    </submittedName>
</protein>